<feature type="transmembrane region" description="Helical" evidence="1">
    <location>
        <begin position="12"/>
        <end position="29"/>
    </location>
</feature>
<dbReference type="Proteomes" id="UP001204772">
    <property type="component" value="Unassembled WGS sequence"/>
</dbReference>
<evidence type="ECO:0000313" key="3">
    <source>
        <dbReference type="Proteomes" id="UP001204772"/>
    </source>
</evidence>
<proteinExistence type="predicted"/>
<keyword evidence="1" id="KW-1133">Transmembrane helix</keyword>
<dbReference type="EMBL" id="JAMZEL010000015">
    <property type="protein sequence ID" value="MCP1385826.1"/>
    <property type="molecule type" value="Genomic_DNA"/>
</dbReference>
<protein>
    <submittedName>
        <fullName evidence="2">Uncharacterized protein</fullName>
    </submittedName>
</protein>
<gene>
    <name evidence="2" type="ORF">NCI00_25530</name>
</gene>
<name>A0ABT1FVU3_9BACT</name>
<comment type="caution">
    <text evidence="2">The sequence shown here is derived from an EMBL/GenBank/DDBJ whole genome shotgun (WGS) entry which is preliminary data.</text>
</comment>
<feature type="transmembrane region" description="Helical" evidence="1">
    <location>
        <begin position="70"/>
        <end position="92"/>
    </location>
</feature>
<evidence type="ECO:0000313" key="2">
    <source>
        <dbReference type="EMBL" id="MCP1385826.1"/>
    </source>
</evidence>
<keyword evidence="3" id="KW-1185">Reference proteome</keyword>
<evidence type="ECO:0000256" key="1">
    <source>
        <dbReference type="SAM" id="Phobius"/>
    </source>
</evidence>
<reference evidence="2 3" key="1">
    <citation type="submission" date="2022-06" db="EMBL/GenBank/DDBJ databases">
        <title>Runella sp. S5 genome sequencing.</title>
        <authorList>
            <person name="Park S."/>
        </authorList>
    </citation>
    <scope>NUCLEOTIDE SEQUENCE [LARGE SCALE GENOMIC DNA]</scope>
    <source>
        <strain evidence="2 3">S5</strain>
    </source>
</reference>
<accession>A0ABT1FVU3</accession>
<sequence length="122" mass="14126">MLFRSRIRQTIANGILVLFTLVLLNGIVFRHAHRLSNGQIITHAHPYKPVGNSPIQPNNHSDQELFLLDAFAHILFLSTTELSFAFLINIAISFNPSYFYLRPSYSQFIRFYSLRGPPNFRF</sequence>
<organism evidence="2 3">
    <name type="scientific">Runella salmonicolor</name>
    <dbReference type="NCBI Taxonomy" id="2950278"/>
    <lineage>
        <taxon>Bacteria</taxon>
        <taxon>Pseudomonadati</taxon>
        <taxon>Bacteroidota</taxon>
        <taxon>Cytophagia</taxon>
        <taxon>Cytophagales</taxon>
        <taxon>Spirosomataceae</taxon>
        <taxon>Runella</taxon>
    </lineage>
</organism>
<keyword evidence="1" id="KW-0472">Membrane</keyword>
<dbReference type="RefSeq" id="WP_253532384.1">
    <property type="nucleotide sequence ID" value="NZ_JAMZEL010000015.1"/>
</dbReference>
<keyword evidence="1" id="KW-0812">Transmembrane</keyword>